<evidence type="ECO:0000313" key="4">
    <source>
        <dbReference type="Proteomes" id="UP000245124"/>
    </source>
</evidence>
<dbReference type="InterPro" id="IPR001279">
    <property type="entry name" value="Metallo-B-lactamas"/>
</dbReference>
<dbReference type="InterPro" id="IPR036866">
    <property type="entry name" value="RibonucZ/Hydroxyglut_hydro"/>
</dbReference>
<dbReference type="CDD" id="cd07715">
    <property type="entry name" value="TaR3-like_MBL-fold"/>
    <property type="match status" value="1"/>
</dbReference>
<accession>A0A2R5FGD3</accession>
<proteinExistence type="predicted"/>
<keyword evidence="1" id="KW-0255">Endonuclease</keyword>
<dbReference type="SUPFAM" id="SSF56281">
    <property type="entry name" value="Metallo-hydrolase/oxidoreductase"/>
    <property type="match status" value="1"/>
</dbReference>
<evidence type="ECO:0000256" key="1">
    <source>
        <dbReference type="ARBA" id="ARBA00022759"/>
    </source>
</evidence>
<evidence type="ECO:0000313" key="3">
    <source>
        <dbReference type="EMBL" id="GBG17647.1"/>
    </source>
</evidence>
<keyword evidence="4" id="KW-1185">Reference proteome</keyword>
<name>A0A2R5FGD3_NOSCO</name>
<dbReference type="Pfam" id="PF12706">
    <property type="entry name" value="Lactamase_B_2"/>
    <property type="match status" value="1"/>
</dbReference>
<protein>
    <submittedName>
        <fullName evidence="3">Beta-lactamase domain-containing protein</fullName>
    </submittedName>
</protein>
<dbReference type="OrthoDB" id="9800940at2"/>
<sequence>MSRIENQFTVQFWGVRGSIPSPGPNTVRYGGNTPCISMQAGDKRLIFDAGTGLHVLGQSLLRQMPLEAHIFFTHSHWDHMQGFPFFTPGFVKGNDFHIYGAIAPDGSTIEQRLNDQMLHPNFPVPLQIMQANLNFYDIRPGQPIHIDDVTVETAPLNHPGEAIGYRVNWLGGAATYITDTEHFPDRLDDNVLWLARNADILVYDSTYTDEEYYSPKSPKIGWGHSTWQEAVKVAQAANVKTLVIYHHDPAHDDDFLDGVGKQASAKFPGAIMAREGLVLQIPTSVVLSESFPVSKFST</sequence>
<dbReference type="Proteomes" id="UP000245124">
    <property type="component" value="Unassembled WGS sequence"/>
</dbReference>
<feature type="domain" description="Metallo-beta-lactamase" evidence="2">
    <location>
        <begin position="44"/>
        <end position="247"/>
    </location>
</feature>
<gene>
    <name evidence="3" type="ORF">NIES4072_13080</name>
</gene>
<keyword evidence="1" id="KW-0378">Hydrolase</keyword>
<reference evidence="3 4" key="1">
    <citation type="submission" date="2017-06" db="EMBL/GenBank/DDBJ databases">
        <title>Genome sequencing of cyanobaciteial culture collection at National Institute for Environmental Studies (NIES).</title>
        <authorList>
            <person name="Hirose Y."/>
            <person name="Shimura Y."/>
            <person name="Fujisawa T."/>
            <person name="Nakamura Y."/>
            <person name="Kawachi M."/>
        </authorList>
    </citation>
    <scope>NUCLEOTIDE SEQUENCE [LARGE SCALE GENOMIC DNA]</scope>
    <source>
        <strain evidence="3 4">NIES-4072</strain>
    </source>
</reference>
<dbReference type="AlphaFoldDB" id="A0A2R5FGD3"/>
<evidence type="ECO:0000259" key="2">
    <source>
        <dbReference type="Pfam" id="PF12706"/>
    </source>
</evidence>
<dbReference type="GO" id="GO:0042781">
    <property type="term" value="F:3'-tRNA processing endoribonuclease activity"/>
    <property type="evidence" value="ECO:0007669"/>
    <property type="project" value="TreeGrafter"/>
</dbReference>
<dbReference type="RefSeq" id="WP_109007816.1">
    <property type="nucleotide sequence ID" value="NZ_BDUD01000001.1"/>
</dbReference>
<dbReference type="PANTHER" id="PTHR46018">
    <property type="entry name" value="ZINC PHOSPHODIESTERASE ELAC PROTEIN 1"/>
    <property type="match status" value="1"/>
</dbReference>
<dbReference type="Gene3D" id="3.60.15.10">
    <property type="entry name" value="Ribonuclease Z/Hydroxyacylglutathione hydrolase-like"/>
    <property type="match status" value="1"/>
</dbReference>
<dbReference type="PANTHER" id="PTHR46018:SF2">
    <property type="entry name" value="ZINC PHOSPHODIESTERASE ELAC PROTEIN 1"/>
    <property type="match status" value="1"/>
</dbReference>
<organism evidence="3 4">
    <name type="scientific">Nostoc commune NIES-4072</name>
    <dbReference type="NCBI Taxonomy" id="2005467"/>
    <lineage>
        <taxon>Bacteria</taxon>
        <taxon>Bacillati</taxon>
        <taxon>Cyanobacteriota</taxon>
        <taxon>Cyanophyceae</taxon>
        <taxon>Nostocales</taxon>
        <taxon>Nostocaceae</taxon>
        <taxon>Nostoc</taxon>
    </lineage>
</organism>
<dbReference type="EMBL" id="BDUD01000001">
    <property type="protein sequence ID" value="GBG17647.1"/>
    <property type="molecule type" value="Genomic_DNA"/>
</dbReference>
<comment type="caution">
    <text evidence="3">The sequence shown here is derived from an EMBL/GenBank/DDBJ whole genome shotgun (WGS) entry which is preliminary data.</text>
</comment>
<keyword evidence="1" id="KW-0540">Nuclease</keyword>